<keyword evidence="2" id="KW-0449">Lipoprotein</keyword>
<dbReference type="Pfam" id="PF14109">
    <property type="entry name" value="GldH_lipo"/>
    <property type="match status" value="1"/>
</dbReference>
<dbReference type="Proteomes" id="UP000198711">
    <property type="component" value="Unassembled WGS sequence"/>
</dbReference>
<dbReference type="EMBL" id="FNNO01000016">
    <property type="protein sequence ID" value="SDX45030.1"/>
    <property type="molecule type" value="Genomic_DNA"/>
</dbReference>
<protein>
    <submittedName>
        <fullName evidence="2">Gliding motility-associated lipoprotein GldH</fullName>
    </submittedName>
</protein>
<dbReference type="RefSeq" id="WP_257575018.1">
    <property type="nucleotide sequence ID" value="NZ_FNNO01000016.1"/>
</dbReference>
<name>A0A8X8II72_9BACT</name>
<reference evidence="2 3" key="1">
    <citation type="submission" date="2016-10" db="EMBL/GenBank/DDBJ databases">
        <authorList>
            <person name="Varghese N."/>
            <person name="Submissions S."/>
        </authorList>
    </citation>
    <scope>NUCLEOTIDE SEQUENCE [LARGE SCALE GENOMIC DNA]</scope>
    <source>
        <strain evidence="2 3">DSM 25353</strain>
    </source>
</reference>
<evidence type="ECO:0000313" key="3">
    <source>
        <dbReference type="Proteomes" id="UP000198711"/>
    </source>
</evidence>
<evidence type="ECO:0000256" key="1">
    <source>
        <dbReference type="SAM" id="SignalP"/>
    </source>
</evidence>
<proteinExistence type="predicted"/>
<gene>
    <name evidence="2" type="ORF">SAMN05444410_11648</name>
</gene>
<feature type="chain" id="PRO_5036480318" evidence="1">
    <location>
        <begin position="19"/>
        <end position="156"/>
    </location>
</feature>
<accession>A0A8X8II72</accession>
<evidence type="ECO:0000313" key="2">
    <source>
        <dbReference type="EMBL" id="SDX45030.1"/>
    </source>
</evidence>
<organism evidence="2 3">
    <name type="scientific">Hydrobacter penzbergensis</name>
    <dbReference type="NCBI Taxonomy" id="1235997"/>
    <lineage>
        <taxon>Bacteria</taxon>
        <taxon>Pseudomonadati</taxon>
        <taxon>Bacteroidota</taxon>
        <taxon>Chitinophagia</taxon>
        <taxon>Chitinophagales</taxon>
        <taxon>Chitinophagaceae</taxon>
        <taxon>Hydrobacter</taxon>
    </lineage>
</organism>
<comment type="caution">
    <text evidence="2">The sequence shown here is derived from an EMBL/GenBank/DDBJ whole genome shotgun (WGS) entry which is preliminary data.</text>
</comment>
<keyword evidence="3" id="KW-1185">Reference proteome</keyword>
<dbReference type="AlphaFoldDB" id="A0A8X8II72"/>
<dbReference type="InterPro" id="IPR020018">
    <property type="entry name" value="Motility-assoc_lipoprot_GldH"/>
</dbReference>
<dbReference type="PROSITE" id="PS51257">
    <property type="entry name" value="PROKAR_LIPOPROTEIN"/>
    <property type="match status" value="1"/>
</dbReference>
<feature type="signal peptide" evidence="1">
    <location>
        <begin position="1"/>
        <end position="18"/>
    </location>
</feature>
<keyword evidence="1" id="KW-0732">Signal</keyword>
<sequence>MNKLPILLVALGLLLLQACDTLDVYEKMAFFPQHEWKSSQKPNFRFQIEDTVSTYNIYVVIRHEDAYRYNNIWLNVTTQAPFDTARKQMLNLILANNAKGWLGVGMGDVFDHRILITRHPVKLKKGNYVFTLQQAMREDPLPYVLNAGIRVEKTKP</sequence>
<dbReference type="NCBIfam" id="TIGR03511">
    <property type="entry name" value="GldH_lipo"/>
    <property type="match status" value="1"/>
</dbReference>